<evidence type="ECO:0000256" key="8">
    <source>
        <dbReference type="ARBA" id="ARBA00022842"/>
    </source>
</evidence>
<keyword evidence="10 13" id="KW-1133">Transmembrane helix</keyword>
<comment type="pathway">
    <text evidence="2">Lipid metabolism; sphingolipid metabolism.</text>
</comment>
<feature type="transmembrane region" description="Helical" evidence="13">
    <location>
        <begin position="392"/>
        <end position="414"/>
    </location>
</feature>
<dbReference type="Proteomes" id="UP000663853">
    <property type="component" value="Unassembled WGS sequence"/>
</dbReference>
<proteinExistence type="inferred from homology"/>
<evidence type="ECO:0000256" key="7">
    <source>
        <dbReference type="ARBA" id="ARBA00022801"/>
    </source>
</evidence>
<organism evidence="15 16">
    <name type="scientific">Rhizoctonia solani</name>
    <dbReference type="NCBI Taxonomy" id="456999"/>
    <lineage>
        <taxon>Eukaryota</taxon>
        <taxon>Fungi</taxon>
        <taxon>Dikarya</taxon>
        <taxon>Basidiomycota</taxon>
        <taxon>Agaricomycotina</taxon>
        <taxon>Agaricomycetes</taxon>
        <taxon>Cantharellales</taxon>
        <taxon>Ceratobasidiaceae</taxon>
        <taxon>Rhizoctonia</taxon>
    </lineage>
</organism>
<comment type="pathway">
    <text evidence="3">Sphingolipid metabolism.</text>
</comment>
<feature type="domain" description="Endonuclease/exonuclease/phosphatase" evidence="14">
    <location>
        <begin position="17"/>
        <end position="304"/>
    </location>
</feature>
<evidence type="ECO:0000256" key="6">
    <source>
        <dbReference type="ARBA" id="ARBA00022723"/>
    </source>
</evidence>
<evidence type="ECO:0000256" key="11">
    <source>
        <dbReference type="ARBA" id="ARBA00023098"/>
    </source>
</evidence>
<dbReference type="PANTHER" id="PTHR16320:SF24">
    <property type="entry name" value="PHOSPHODIESTERASE, PUTATIVE-RELATED"/>
    <property type="match status" value="1"/>
</dbReference>
<evidence type="ECO:0000256" key="13">
    <source>
        <dbReference type="SAM" id="Phobius"/>
    </source>
</evidence>
<comment type="caution">
    <text evidence="15">The sequence shown here is derived from an EMBL/GenBank/DDBJ whole genome shotgun (WGS) entry which is preliminary data.</text>
</comment>
<keyword evidence="6" id="KW-0479">Metal-binding</keyword>
<dbReference type="Pfam" id="PF03372">
    <property type="entry name" value="Exo_endo_phos"/>
    <property type="match status" value="1"/>
</dbReference>
<protein>
    <recommendedName>
        <fullName evidence="14">Endonuclease/exonuclease/phosphatase domain-containing protein</fullName>
    </recommendedName>
</protein>
<comment type="subcellular location">
    <subcellularLocation>
        <location evidence="1">Membrane</location>
        <topology evidence="1">Multi-pass membrane protein</topology>
    </subcellularLocation>
</comment>
<dbReference type="GO" id="GO:0016020">
    <property type="term" value="C:membrane"/>
    <property type="evidence" value="ECO:0007669"/>
    <property type="project" value="UniProtKB-SubCell"/>
</dbReference>
<dbReference type="InterPro" id="IPR005135">
    <property type="entry name" value="Endo/exonuclease/phosphatase"/>
</dbReference>
<dbReference type="InterPro" id="IPR036691">
    <property type="entry name" value="Endo/exonu/phosph_ase_sf"/>
</dbReference>
<accession>A0A8H3CUU3</accession>
<comment type="similarity">
    <text evidence="4">Belongs to the neutral sphingomyelinase family.</text>
</comment>
<evidence type="ECO:0000256" key="10">
    <source>
        <dbReference type="ARBA" id="ARBA00022989"/>
    </source>
</evidence>
<dbReference type="SUPFAM" id="SSF56219">
    <property type="entry name" value="DNase I-like"/>
    <property type="match status" value="1"/>
</dbReference>
<gene>
    <name evidence="15" type="ORF">RDB_LOCUS111753</name>
</gene>
<dbReference type="AlphaFoldDB" id="A0A8H3CUU3"/>
<dbReference type="GO" id="GO:0004767">
    <property type="term" value="F:sphingomyelin phosphodiesterase activity"/>
    <property type="evidence" value="ECO:0007669"/>
    <property type="project" value="InterPro"/>
</dbReference>
<dbReference type="InterPro" id="IPR038772">
    <property type="entry name" value="Sph/SMPD2-like"/>
</dbReference>
<evidence type="ECO:0000256" key="2">
    <source>
        <dbReference type="ARBA" id="ARBA00004760"/>
    </source>
</evidence>
<keyword evidence="12 13" id="KW-0472">Membrane</keyword>
<dbReference type="PANTHER" id="PTHR16320">
    <property type="entry name" value="SPHINGOMYELINASE FAMILY MEMBER"/>
    <property type="match status" value="1"/>
</dbReference>
<feature type="transmembrane region" description="Helical" evidence="13">
    <location>
        <begin position="367"/>
        <end position="386"/>
    </location>
</feature>
<keyword evidence="8" id="KW-0460">Magnesium</keyword>
<sequence length="442" mass="48466">MGTQSNHLPQSSQLRVLTLNCWGFKYASKDRTIRIRAIGDEIATSNYDIVGLQELWVEEDYNYIKSKVAHKLPYSKYFLGGIFGAGLATFSRFPIKSTSLHPYSLCGLPLDVARGDWYVGKAVAGVVVDHPLLGEVEIFNTHLYAKGGESPSKLQLACRLVGAHEFSRHANTSASFGRHVLAVGDFNCISKSPTMEFIYTTTGLRDAWGSTHGSFILPRADGVHSPYHAVNDLGVTANSPLNSYSKGKVFDEHSRKYLGKRPDYILFRPAKSKHSQYVHELRCRESSVAFRHHVPGTDISFSDHFGVSATFECVPVSRNSHNNRRPITPPRGASYSPATRSEILEHAISTMGDAHAAAQQDIYKKGVLFAGLVALLVALIIGIAWVPESEVGPALMFISAVTTWAGTALLYAVFMGGGLEARALVRTIAELDLTLQVEENKV</sequence>
<evidence type="ECO:0000313" key="16">
    <source>
        <dbReference type="Proteomes" id="UP000663853"/>
    </source>
</evidence>
<evidence type="ECO:0000256" key="9">
    <source>
        <dbReference type="ARBA" id="ARBA00022919"/>
    </source>
</evidence>
<dbReference type="Gene3D" id="3.60.10.10">
    <property type="entry name" value="Endonuclease/exonuclease/phosphatase"/>
    <property type="match status" value="1"/>
</dbReference>
<evidence type="ECO:0000256" key="4">
    <source>
        <dbReference type="ARBA" id="ARBA00006335"/>
    </source>
</evidence>
<name>A0A8H3CUU3_9AGAM</name>
<evidence type="ECO:0000256" key="12">
    <source>
        <dbReference type="ARBA" id="ARBA00023136"/>
    </source>
</evidence>
<evidence type="ECO:0000259" key="14">
    <source>
        <dbReference type="Pfam" id="PF03372"/>
    </source>
</evidence>
<reference evidence="15" key="1">
    <citation type="submission" date="2021-01" db="EMBL/GenBank/DDBJ databases">
        <authorList>
            <person name="Kaushik A."/>
        </authorList>
    </citation>
    <scope>NUCLEOTIDE SEQUENCE</scope>
    <source>
        <strain evidence="15">AG6-10EEA</strain>
    </source>
</reference>
<evidence type="ECO:0000256" key="1">
    <source>
        <dbReference type="ARBA" id="ARBA00004141"/>
    </source>
</evidence>
<dbReference type="EMBL" id="CAJMXA010003524">
    <property type="protein sequence ID" value="CAE6500322.1"/>
    <property type="molecule type" value="Genomic_DNA"/>
</dbReference>
<keyword evidence="7" id="KW-0378">Hydrolase</keyword>
<evidence type="ECO:0000256" key="5">
    <source>
        <dbReference type="ARBA" id="ARBA00022692"/>
    </source>
</evidence>
<keyword evidence="11" id="KW-0443">Lipid metabolism</keyword>
<dbReference type="GO" id="GO:0046872">
    <property type="term" value="F:metal ion binding"/>
    <property type="evidence" value="ECO:0007669"/>
    <property type="project" value="UniProtKB-KW"/>
</dbReference>
<evidence type="ECO:0000313" key="15">
    <source>
        <dbReference type="EMBL" id="CAE6500322.1"/>
    </source>
</evidence>
<keyword evidence="9" id="KW-0746">Sphingolipid metabolism</keyword>
<keyword evidence="5 13" id="KW-0812">Transmembrane</keyword>
<dbReference type="GO" id="GO:0006665">
    <property type="term" value="P:sphingolipid metabolic process"/>
    <property type="evidence" value="ECO:0007669"/>
    <property type="project" value="UniProtKB-KW"/>
</dbReference>
<evidence type="ECO:0000256" key="3">
    <source>
        <dbReference type="ARBA" id="ARBA00004991"/>
    </source>
</evidence>